<gene>
    <name evidence="1" type="ORF">I41_36900</name>
</gene>
<evidence type="ECO:0000313" key="1">
    <source>
        <dbReference type="EMBL" id="QDT74493.1"/>
    </source>
</evidence>
<name>A0A517U1K4_9BACT</name>
<accession>A0A517U1K4</accession>
<protein>
    <submittedName>
        <fullName evidence="1">Uncharacterized protein</fullName>
    </submittedName>
</protein>
<sequence>MKRRLAILAAFAIVTHWSALFAQTIDVPPLTPLG</sequence>
<dbReference type="Proteomes" id="UP000317909">
    <property type="component" value="Chromosome"/>
</dbReference>
<dbReference type="KEGG" id="llh:I41_36900"/>
<dbReference type="EMBL" id="CP036339">
    <property type="protein sequence ID" value="QDT74493.1"/>
    <property type="molecule type" value="Genomic_DNA"/>
</dbReference>
<evidence type="ECO:0000313" key="2">
    <source>
        <dbReference type="Proteomes" id="UP000317909"/>
    </source>
</evidence>
<proteinExistence type="predicted"/>
<dbReference type="AlphaFoldDB" id="A0A517U1K4"/>
<reference evidence="1 2" key="1">
    <citation type="submission" date="2019-02" db="EMBL/GenBank/DDBJ databases">
        <title>Deep-cultivation of Planctomycetes and their phenomic and genomic characterization uncovers novel biology.</title>
        <authorList>
            <person name="Wiegand S."/>
            <person name="Jogler M."/>
            <person name="Boedeker C."/>
            <person name="Pinto D."/>
            <person name="Vollmers J."/>
            <person name="Rivas-Marin E."/>
            <person name="Kohn T."/>
            <person name="Peeters S.H."/>
            <person name="Heuer A."/>
            <person name="Rast P."/>
            <person name="Oberbeckmann S."/>
            <person name="Bunk B."/>
            <person name="Jeske O."/>
            <person name="Meyerdierks A."/>
            <person name="Storesund J.E."/>
            <person name="Kallscheuer N."/>
            <person name="Luecker S."/>
            <person name="Lage O.M."/>
            <person name="Pohl T."/>
            <person name="Merkel B.J."/>
            <person name="Hornburger P."/>
            <person name="Mueller R.-W."/>
            <person name="Bruemmer F."/>
            <person name="Labrenz M."/>
            <person name="Spormann A.M."/>
            <person name="Op den Camp H."/>
            <person name="Overmann J."/>
            <person name="Amann R."/>
            <person name="Jetten M.S.M."/>
            <person name="Mascher T."/>
            <person name="Medema M.H."/>
            <person name="Devos D.P."/>
            <person name="Kaster A.-K."/>
            <person name="Ovreas L."/>
            <person name="Rohde M."/>
            <person name="Galperin M.Y."/>
            <person name="Jogler C."/>
        </authorList>
    </citation>
    <scope>NUCLEOTIDE SEQUENCE [LARGE SCALE GENOMIC DNA]</scope>
    <source>
        <strain evidence="1 2">I41</strain>
    </source>
</reference>
<keyword evidence="2" id="KW-1185">Reference proteome</keyword>
<organism evidence="1 2">
    <name type="scientific">Lacipirellula limnantheis</name>
    <dbReference type="NCBI Taxonomy" id="2528024"/>
    <lineage>
        <taxon>Bacteria</taxon>
        <taxon>Pseudomonadati</taxon>
        <taxon>Planctomycetota</taxon>
        <taxon>Planctomycetia</taxon>
        <taxon>Pirellulales</taxon>
        <taxon>Lacipirellulaceae</taxon>
        <taxon>Lacipirellula</taxon>
    </lineage>
</organism>